<dbReference type="OrthoDB" id="9760333at2"/>
<dbReference type="PANTHER" id="PTHR32552">
    <property type="entry name" value="FERRICHROME IRON RECEPTOR-RELATED"/>
    <property type="match status" value="1"/>
</dbReference>
<dbReference type="InterPro" id="IPR036942">
    <property type="entry name" value="Beta-barrel_TonB_sf"/>
</dbReference>
<comment type="caution">
    <text evidence="16">The sequence shown here is derived from an EMBL/GenBank/DDBJ whole genome shotgun (WGS) entry which is preliminary data.</text>
</comment>
<dbReference type="NCBIfam" id="TIGR01783">
    <property type="entry name" value="TonB-siderophor"/>
    <property type="match status" value="1"/>
</dbReference>
<evidence type="ECO:0000256" key="3">
    <source>
        <dbReference type="ARBA" id="ARBA00022448"/>
    </source>
</evidence>
<dbReference type="GO" id="GO:0038023">
    <property type="term" value="F:signaling receptor activity"/>
    <property type="evidence" value="ECO:0007669"/>
    <property type="project" value="InterPro"/>
</dbReference>
<dbReference type="InterPro" id="IPR000531">
    <property type="entry name" value="Beta-barrel_TonB"/>
</dbReference>
<dbReference type="GO" id="GO:0015891">
    <property type="term" value="P:siderophore transport"/>
    <property type="evidence" value="ECO:0007669"/>
    <property type="project" value="InterPro"/>
</dbReference>
<dbReference type="GO" id="GO:0015344">
    <property type="term" value="F:siderophore uptake transmembrane transporter activity"/>
    <property type="evidence" value="ECO:0007669"/>
    <property type="project" value="TreeGrafter"/>
</dbReference>
<dbReference type="InterPro" id="IPR012910">
    <property type="entry name" value="Plug_dom"/>
</dbReference>
<evidence type="ECO:0000256" key="8">
    <source>
        <dbReference type="ARBA" id="ARBA00023077"/>
    </source>
</evidence>
<dbReference type="FunFam" id="2.170.130.10:FF:000001">
    <property type="entry name" value="Catecholate siderophore TonB-dependent receptor"/>
    <property type="match status" value="1"/>
</dbReference>
<keyword evidence="8 13" id="KW-0798">TonB box</keyword>
<organism evidence="16 17">
    <name type="scientific">Azospirillum doebereinerae</name>
    <dbReference type="NCBI Taxonomy" id="92933"/>
    <lineage>
        <taxon>Bacteria</taxon>
        <taxon>Pseudomonadati</taxon>
        <taxon>Pseudomonadota</taxon>
        <taxon>Alphaproteobacteria</taxon>
        <taxon>Rhodospirillales</taxon>
        <taxon>Azospirillaceae</taxon>
        <taxon>Azospirillum</taxon>
    </lineage>
</organism>
<keyword evidence="10 16" id="KW-0675">Receptor</keyword>
<feature type="domain" description="TonB-dependent receptor-like beta-barrel" evidence="14">
    <location>
        <begin position="291"/>
        <end position="720"/>
    </location>
</feature>
<sequence>MRLRIVCSFALLQPLSDFKNNSHTDFLRTTFGGLHVSSNAVLVSMRVSRQVATSSALGLALSCASLLPAAAQTATPAQPSQQLPAISVEGAKPQTDYKVDRASSPKTSEPLLDTPQTITVIPREVIEDRGANSLRDVLRTVPGVTISAGEGGGPQGDNLKIRGFAANTDLFIDGMRDQGQYSRDSFNLEQVEVVKGGSATSAGRGATGGAVNLVTKAPVKEAITAGTVALGTDRTKRITADLNQPLTALGLDNAAVRLNVMGHTSGIAGRDVVENNRWAFAPSVTFGVTGPTKLTLSYFHIQEDNMPDYGIPVVGATSLPNVKRENYYGFKDLNAENTRVDIGTARFEHEFNDAVTVRNTLRASQARRQSNVSVPRAANVLANSMTKVPTARDATLKSLDNQTDVTLKFATGALNHSVVTGVELAAESYDNQPYTFSANASTTDRLFTPNPFARYTGTRTLGAKTETDSNTVAFYLMDTVKIGEQWEIAGGLRYDRFNAETKIPSTGGRFERTDNLVSWRGALIYKPVPNASVYVSASTSYNPSAEGLALSATTADTPPEKNMTYEVGAKWDVLADTLSLTGAVFRTEKTDARETLPGGTIQVLNGVRRVDGIELGVAGQLTSKWQVFGGYTYQTSEIVETFTAANKGNELASTPKHTFSLWTTYELPWNLKVGGGVQVVADRYWSDANLGKIPNYAVFDAMAAYTIRPGVDLQLNVYNITDKFYIERVHAGGGHAVPGAGRTALLTTSVKF</sequence>
<evidence type="ECO:0000256" key="1">
    <source>
        <dbReference type="ARBA" id="ARBA00004571"/>
    </source>
</evidence>
<dbReference type="Pfam" id="PF00593">
    <property type="entry name" value="TonB_dep_Rec_b-barrel"/>
    <property type="match status" value="1"/>
</dbReference>
<dbReference type="InterPro" id="IPR039426">
    <property type="entry name" value="TonB-dep_rcpt-like"/>
</dbReference>
<reference evidence="16 17" key="1">
    <citation type="submission" date="2018-12" db="EMBL/GenBank/DDBJ databases">
        <authorList>
            <person name="Yang Y."/>
        </authorList>
    </citation>
    <scope>NUCLEOTIDE SEQUENCE [LARGE SCALE GENOMIC DNA]</scope>
    <source>
        <strain evidence="16 17">GSF71</strain>
    </source>
</reference>
<keyword evidence="9 12" id="KW-0472">Membrane</keyword>
<comment type="subcellular location">
    <subcellularLocation>
        <location evidence="1 12">Cell outer membrane</location>
        <topology evidence="1 12">Multi-pass membrane protein</topology>
    </subcellularLocation>
</comment>
<evidence type="ECO:0000256" key="9">
    <source>
        <dbReference type="ARBA" id="ARBA00023136"/>
    </source>
</evidence>
<evidence type="ECO:0000313" key="17">
    <source>
        <dbReference type="Proteomes" id="UP000280346"/>
    </source>
</evidence>
<dbReference type="EMBL" id="RZIJ01000008">
    <property type="protein sequence ID" value="RUQ71439.1"/>
    <property type="molecule type" value="Genomic_DNA"/>
</dbReference>
<keyword evidence="11 12" id="KW-0998">Cell outer membrane</keyword>
<dbReference type="InterPro" id="IPR010105">
    <property type="entry name" value="TonB_sidphr_rcpt"/>
</dbReference>
<accession>A0A3S0WM57</accession>
<dbReference type="PROSITE" id="PS52016">
    <property type="entry name" value="TONB_DEPENDENT_REC_3"/>
    <property type="match status" value="1"/>
</dbReference>
<evidence type="ECO:0000259" key="14">
    <source>
        <dbReference type="Pfam" id="PF00593"/>
    </source>
</evidence>
<dbReference type="Proteomes" id="UP000280346">
    <property type="component" value="Unassembled WGS sequence"/>
</dbReference>
<comment type="similarity">
    <text evidence="2 12 13">Belongs to the TonB-dependent receptor family.</text>
</comment>
<evidence type="ECO:0000256" key="13">
    <source>
        <dbReference type="RuleBase" id="RU003357"/>
    </source>
</evidence>
<dbReference type="GO" id="GO:0009279">
    <property type="term" value="C:cell outer membrane"/>
    <property type="evidence" value="ECO:0007669"/>
    <property type="project" value="UniProtKB-SubCell"/>
</dbReference>
<evidence type="ECO:0000256" key="12">
    <source>
        <dbReference type="PROSITE-ProRule" id="PRU01360"/>
    </source>
</evidence>
<keyword evidence="17" id="KW-1185">Reference proteome</keyword>
<evidence type="ECO:0000256" key="2">
    <source>
        <dbReference type="ARBA" id="ARBA00009810"/>
    </source>
</evidence>
<gene>
    <name evidence="16" type="ORF">EJ913_12385</name>
</gene>
<proteinExistence type="inferred from homology"/>
<evidence type="ECO:0000256" key="5">
    <source>
        <dbReference type="ARBA" id="ARBA00022692"/>
    </source>
</evidence>
<keyword evidence="6" id="KW-0732">Signal</keyword>
<dbReference type="SUPFAM" id="SSF56935">
    <property type="entry name" value="Porins"/>
    <property type="match status" value="1"/>
</dbReference>
<dbReference type="CDD" id="cd01347">
    <property type="entry name" value="ligand_gated_channel"/>
    <property type="match status" value="1"/>
</dbReference>
<evidence type="ECO:0000313" key="16">
    <source>
        <dbReference type="EMBL" id="RUQ71439.1"/>
    </source>
</evidence>
<dbReference type="Pfam" id="PF07715">
    <property type="entry name" value="Plug"/>
    <property type="match status" value="1"/>
</dbReference>
<evidence type="ECO:0000256" key="6">
    <source>
        <dbReference type="ARBA" id="ARBA00022729"/>
    </source>
</evidence>
<protein>
    <submittedName>
        <fullName evidence="16">TonB-dependent siderophore receptor</fullName>
    </submittedName>
</protein>
<name>A0A3S0WM57_9PROT</name>
<dbReference type="AlphaFoldDB" id="A0A3S0WM57"/>
<keyword evidence="7" id="KW-0406">Ion transport</keyword>
<evidence type="ECO:0000259" key="15">
    <source>
        <dbReference type="Pfam" id="PF07715"/>
    </source>
</evidence>
<keyword evidence="4 12" id="KW-1134">Transmembrane beta strand</keyword>
<dbReference type="PANTHER" id="PTHR32552:SF83">
    <property type="entry name" value="BLR3904 PROTEIN"/>
    <property type="match status" value="1"/>
</dbReference>
<evidence type="ECO:0000256" key="11">
    <source>
        <dbReference type="ARBA" id="ARBA00023237"/>
    </source>
</evidence>
<dbReference type="InterPro" id="IPR037066">
    <property type="entry name" value="Plug_dom_sf"/>
</dbReference>
<evidence type="ECO:0000256" key="10">
    <source>
        <dbReference type="ARBA" id="ARBA00023170"/>
    </source>
</evidence>
<feature type="domain" description="TonB-dependent receptor plug" evidence="15">
    <location>
        <begin position="111"/>
        <end position="210"/>
    </location>
</feature>
<dbReference type="Gene3D" id="2.40.170.20">
    <property type="entry name" value="TonB-dependent receptor, beta-barrel domain"/>
    <property type="match status" value="1"/>
</dbReference>
<evidence type="ECO:0000256" key="7">
    <source>
        <dbReference type="ARBA" id="ARBA00023065"/>
    </source>
</evidence>
<keyword evidence="5 12" id="KW-0812">Transmembrane</keyword>
<keyword evidence="3 12" id="KW-0813">Transport</keyword>
<dbReference type="Gene3D" id="2.170.130.10">
    <property type="entry name" value="TonB-dependent receptor, plug domain"/>
    <property type="match status" value="1"/>
</dbReference>
<evidence type="ECO:0000256" key="4">
    <source>
        <dbReference type="ARBA" id="ARBA00022452"/>
    </source>
</evidence>